<dbReference type="OrthoDB" id="9790727at2"/>
<name>A0A420XH21_9PAST</name>
<dbReference type="PIRSF" id="PIRSF016020">
    <property type="entry name" value="PHexose_mutarotase"/>
    <property type="match status" value="1"/>
</dbReference>
<dbReference type="InterPro" id="IPR014718">
    <property type="entry name" value="GH-type_carb-bd"/>
</dbReference>
<comment type="caution">
    <text evidence="6">The sequence shown here is derived from an EMBL/GenBank/DDBJ whole genome shotgun (WGS) entry which is preliminary data.</text>
</comment>
<evidence type="ECO:0000256" key="5">
    <source>
        <dbReference type="PIRSR" id="PIRSR016020-1"/>
    </source>
</evidence>
<reference evidence="6 7" key="1">
    <citation type="submission" date="2018-10" db="EMBL/GenBank/DDBJ databases">
        <title>Genomic Encyclopedia of Type Strains, Phase IV (KMG-IV): sequencing the most valuable type-strain genomes for metagenomic binning, comparative biology and taxonomic classification.</title>
        <authorList>
            <person name="Goeker M."/>
        </authorList>
    </citation>
    <scope>NUCLEOTIDE SEQUENCE [LARGE SCALE GENOMIC DNA]</scope>
    <source>
        <strain evidence="6 7">DSM 23800</strain>
    </source>
</reference>
<protein>
    <recommendedName>
        <fullName evidence="4">Putative glucose-6-phosphate 1-epimerase</fullName>
        <ecNumber evidence="4">5.1.3.15</ecNumber>
    </recommendedName>
</protein>
<evidence type="ECO:0000256" key="3">
    <source>
        <dbReference type="ARBA" id="ARBA00023235"/>
    </source>
</evidence>
<comment type="catalytic activity">
    <reaction evidence="1">
        <text>alpha-D-glucose 6-phosphate = beta-D-glucose 6-phosphate</text>
        <dbReference type="Rhea" id="RHEA:16249"/>
        <dbReference type="ChEBI" id="CHEBI:58225"/>
        <dbReference type="ChEBI" id="CHEBI:58247"/>
        <dbReference type="EC" id="5.1.3.15"/>
    </reaction>
</comment>
<organism evidence="6 7">
    <name type="scientific">Otariodibacter oris</name>
    <dbReference type="NCBI Taxonomy" id="1032623"/>
    <lineage>
        <taxon>Bacteria</taxon>
        <taxon>Pseudomonadati</taxon>
        <taxon>Pseudomonadota</taxon>
        <taxon>Gammaproteobacteria</taxon>
        <taxon>Pasteurellales</taxon>
        <taxon>Pasteurellaceae</taxon>
        <taxon>Otariodibacter</taxon>
    </lineage>
</organism>
<keyword evidence="7" id="KW-1185">Reference proteome</keyword>
<feature type="active site" evidence="5">
    <location>
        <position position="149"/>
    </location>
</feature>
<dbReference type="GO" id="GO:0047938">
    <property type="term" value="F:glucose-6-phosphate 1-epimerase activity"/>
    <property type="evidence" value="ECO:0007669"/>
    <property type="project" value="UniProtKB-UniRule"/>
</dbReference>
<sequence>MKKLQQITPELSLVEYNEIPVLEIDHPEVKAKVALQGAHLFSWQPKHTDKDVFWLSEIEPFKLGSAIRGGVPICYPWFGSLGEPFHGTARIRMWELNQYEITKDKVFLRFDLKAEDGKGLDAQMAMELGETCTLTLTHQGAGQANPALHSYFNIADISQVELHGLPTTVFNHLTHQQESVSSPRLISENVDEMYSVENAITTIVDKGYQRQIEVQHINSTEVVVWNPWHKPTSNMTDSGYKTMVCAETARIHSSLNKGQMIQAKISVKSN</sequence>
<dbReference type="Gene3D" id="2.70.98.10">
    <property type="match status" value="1"/>
</dbReference>
<dbReference type="CDD" id="cd09020">
    <property type="entry name" value="D-hex-6-P-epi_like"/>
    <property type="match status" value="1"/>
</dbReference>
<dbReference type="RefSeq" id="WP_121122537.1">
    <property type="nucleotide sequence ID" value="NZ_CP016604.1"/>
</dbReference>
<dbReference type="InterPro" id="IPR011013">
    <property type="entry name" value="Gal_mutarotase_sf_dom"/>
</dbReference>
<evidence type="ECO:0000256" key="1">
    <source>
        <dbReference type="ARBA" id="ARBA00001096"/>
    </source>
</evidence>
<dbReference type="PANTHER" id="PTHR11122">
    <property type="entry name" value="APOSPORY-ASSOCIATED PROTEIN C-RELATED"/>
    <property type="match status" value="1"/>
</dbReference>
<dbReference type="Pfam" id="PF01263">
    <property type="entry name" value="Aldose_epim"/>
    <property type="match status" value="1"/>
</dbReference>
<dbReference type="InterPro" id="IPR008183">
    <property type="entry name" value="Aldose_1/G6P_1-epimerase"/>
</dbReference>
<accession>A0A420XH21</accession>
<keyword evidence="3 4" id="KW-0413">Isomerase</keyword>
<dbReference type="Proteomes" id="UP000280099">
    <property type="component" value="Unassembled WGS sequence"/>
</dbReference>
<evidence type="ECO:0000256" key="4">
    <source>
        <dbReference type="PIRNR" id="PIRNR016020"/>
    </source>
</evidence>
<dbReference type="AlphaFoldDB" id="A0A420XH21"/>
<evidence type="ECO:0000313" key="6">
    <source>
        <dbReference type="EMBL" id="RKR72774.1"/>
    </source>
</evidence>
<evidence type="ECO:0000256" key="2">
    <source>
        <dbReference type="ARBA" id="ARBA00005866"/>
    </source>
</evidence>
<dbReference type="EC" id="5.1.3.15" evidence="4"/>
<dbReference type="GO" id="GO:0030246">
    <property type="term" value="F:carbohydrate binding"/>
    <property type="evidence" value="ECO:0007669"/>
    <property type="project" value="UniProtKB-UniRule"/>
</dbReference>
<dbReference type="EMBL" id="RBJC01000005">
    <property type="protein sequence ID" value="RKR72774.1"/>
    <property type="molecule type" value="Genomic_DNA"/>
</dbReference>
<feature type="active site" evidence="5">
    <location>
        <position position="247"/>
    </location>
</feature>
<gene>
    <name evidence="6" type="ORF">DES31_0939</name>
</gene>
<dbReference type="SUPFAM" id="SSF74650">
    <property type="entry name" value="Galactose mutarotase-like"/>
    <property type="match status" value="1"/>
</dbReference>
<evidence type="ECO:0000313" key="7">
    <source>
        <dbReference type="Proteomes" id="UP000280099"/>
    </source>
</evidence>
<proteinExistence type="inferred from homology"/>
<dbReference type="InterPro" id="IPR025532">
    <property type="entry name" value="G6P_1-epimerase"/>
</dbReference>
<dbReference type="GO" id="GO:0005975">
    <property type="term" value="P:carbohydrate metabolic process"/>
    <property type="evidence" value="ECO:0007669"/>
    <property type="project" value="InterPro"/>
</dbReference>
<comment type="similarity">
    <text evidence="2 4">Belongs to the glucose-6-phosphate 1-epimerase family.</text>
</comment>
<dbReference type="PANTHER" id="PTHR11122:SF13">
    <property type="entry name" value="GLUCOSE-6-PHOSPHATE 1-EPIMERASE"/>
    <property type="match status" value="1"/>
</dbReference>